<name>A0ABW8TE75_9CLOT</name>
<comment type="caution">
    <text evidence="2">The sequence shown here is derived from an EMBL/GenBank/DDBJ whole genome shotgun (WGS) entry which is preliminary data.</text>
</comment>
<evidence type="ECO:0000313" key="2">
    <source>
        <dbReference type="EMBL" id="MFL0250502.1"/>
    </source>
</evidence>
<feature type="transmembrane region" description="Helical" evidence="1">
    <location>
        <begin position="40"/>
        <end position="59"/>
    </location>
</feature>
<feature type="transmembrane region" description="Helical" evidence="1">
    <location>
        <begin position="12"/>
        <end position="34"/>
    </location>
</feature>
<keyword evidence="1" id="KW-1133">Transmembrane helix</keyword>
<dbReference type="RefSeq" id="WP_406787170.1">
    <property type="nucleotide sequence ID" value="NZ_JBJIAA010000006.1"/>
</dbReference>
<sequence>MNLNKVIRKQNAASNRFTFSMCLIFFSLPVALILSNQANILFILYLIIIELLIILAVLARINNEFFSFKYDGYRIKVKDGIFKSASNIVCEKVNLVHAEKEDKDIRIIIITKSKFRNKYLKSINANFMKRYPYAAHHYARLKKLYPENHYYYLVFRNGGYKKYLFLNELFKQCVHADFTDEAIEQIKKSRET</sequence>
<accession>A0ABW8TE75</accession>
<keyword evidence="1" id="KW-0812">Transmembrane</keyword>
<keyword evidence="1" id="KW-0472">Membrane</keyword>
<dbReference type="Proteomes" id="UP001623592">
    <property type="component" value="Unassembled WGS sequence"/>
</dbReference>
<proteinExistence type="predicted"/>
<evidence type="ECO:0000256" key="1">
    <source>
        <dbReference type="SAM" id="Phobius"/>
    </source>
</evidence>
<organism evidence="2 3">
    <name type="scientific">Clostridium neuense</name>
    <dbReference type="NCBI Taxonomy" id="1728934"/>
    <lineage>
        <taxon>Bacteria</taxon>
        <taxon>Bacillati</taxon>
        <taxon>Bacillota</taxon>
        <taxon>Clostridia</taxon>
        <taxon>Eubacteriales</taxon>
        <taxon>Clostridiaceae</taxon>
        <taxon>Clostridium</taxon>
    </lineage>
</organism>
<dbReference type="EMBL" id="JBJIAA010000006">
    <property type="protein sequence ID" value="MFL0250502.1"/>
    <property type="molecule type" value="Genomic_DNA"/>
</dbReference>
<protein>
    <recommendedName>
        <fullName evidence="4">Transmembrane protein</fullName>
    </recommendedName>
</protein>
<evidence type="ECO:0000313" key="3">
    <source>
        <dbReference type="Proteomes" id="UP001623592"/>
    </source>
</evidence>
<keyword evidence="3" id="KW-1185">Reference proteome</keyword>
<evidence type="ECO:0008006" key="4">
    <source>
        <dbReference type="Google" id="ProtNLM"/>
    </source>
</evidence>
<gene>
    <name evidence="2" type="ORF">ACJDT4_08720</name>
</gene>
<reference evidence="2 3" key="1">
    <citation type="submission" date="2024-11" db="EMBL/GenBank/DDBJ databases">
        <authorList>
            <person name="Heng Y.C."/>
            <person name="Lim A.C.H."/>
            <person name="Lee J.K.Y."/>
            <person name="Kittelmann S."/>
        </authorList>
    </citation>
    <scope>NUCLEOTIDE SEQUENCE [LARGE SCALE GENOMIC DNA]</scope>
    <source>
        <strain evidence="2 3">WILCCON 0114</strain>
    </source>
</reference>